<dbReference type="InterPro" id="IPR004443">
    <property type="entry name" value="YjeF_N_dom"/>
</dbReference>
<feature type="binding site" evidence="18">
    <location>
        <begin position="136"/>
        <end position="142"/>
    </location>
    <ligand>
        <name>(6S)-NADPHX</name>
        <dbReference type="ChEBI" id="CHEBI:64076"/>
    </ligand>
</feature>
<comment type="function">
    <text evidence="14 19">Bifunctional enzyme that catalyzes the epimerization of the S- and R-forms of NAD(P)HX and the dehydration of the S-form of NAD(P)HX at the expense of ADP, which is converted to AMP. This allows the repair of both epimers of NAD(P)HX, a damaged form of NAD(P)H that is a result of enzymatic or heat-dependent hydration.</text>
</comment>
<feature type="binding site" evidence="18">
    <location>
        <position position="132"/>
    </location>
    <ligand>
        <name>K(+)</name>
        <dbReference type="ChEBI" id="CHEBI:29103"/>
    </ligand>
</feature>
<comment type="subunit">
    <text evidence="17">Homotetramer.</text>
</comment>
<gene>
    <name evidence="18" type="primary">nnrE</name>
    <name evidence="17" type="synonym">nnrD</name>
    <name evidence="22" type="ORF">JOC47_002560</name>
</gene>
<comment type="catalytic activity">
    <reaction evidence="2 18 19">
        <text>(6R)-NADPHX = (6S)-NADPHX</text>
        <dbReference type="Rhea" id="RHEA:32227"/>
        <dbReference type="ChEBI" id="CHEBI:64076"/>
        <dbReference type="ChEBI" id="CHEBI:64077"/>
        <dbReference type="EC" id="5.1.99.6"/>
    </reaction>
</comment>
<feature type="binding site" evidence="18">
    <location>
        <position position="168"/>
    </location>
    <ligand>
        <name>K(+)</name>
        <dbReference type="ChEBI" id="CHEBI:29103"/>
    </ligand>
</feature>
<comment type="similarity">
    <text evidence="18">Belongs to the NnrE/AIBP family.</text>
</comment>
<reference evidence="22" key="1">
    <citation type="submission" date="2021-01" db="EMBL/GenBank/DDBJ databases">
        <title>Genomic Encyclopedia of Type Strains, Phase IV (KMG-IV): sequencing the most valuable type-strain genomes for metagenomic binning, comparative biology and taxonomic classification.</title>
        <authorList>
            <person name="Goeker M."/>
        </authorList>
    </citation>
    <scope>NUCLEOTIDE SEQUENCE</scope>
    <source>
        <strain evidence="22">DSM 23230</strain>
    </source>
</reference>
<dbReference type="PANTHER" id="PTHR12592:SF0">
    <property type="entry name" value="ATP-DEPENDENT (S)-NAD(P)H-HYDRATE DEHYDRATASE"/>
    <property type="match status" value="1"/>
</dbReference>
<organism evidence="22 23">
    <name type="scientific">Halanaerobacter jeridensis</name>
    <dbReference type="NCBI Taxonomy" id="706427"/>
    <lineage>
        <taxon>Bacteria</taxon>
        <taxon>Bacillati</taxon>
        <taxon>Bacillota</taxon>
        <taxon>Clostridia</taxon>
        <taxon>Halanaerobiales</taxon>
        <taxon>Halobacteroidaceae</taxon>
        <taxon>Halanaerobacter</taxon>
    </lineage>
</organism>
<feature type="binding site" evidence="18">
    <location>
        <position position="61"/>
    </location>
    <ligand>
        <name>K(+)</name>
        <dbReference type="ChEBI" id="CHEBI:29103"/>
    </ligand>
</feature>
<evidence type="ECO:0000256" key="2">
    <source>
        <dbReference type="ARBA" id="ARBA00000909"/>
    </source>
</evidence>
<dbReference type="Gene3D" id="3.40.50.10260">
    <property type="entry name" value="YjeF N-terminal domain"/>
    <property type="match status" value="1"/>
</dbReference>
<evidence type="ECO:0000259" key="21">
    <source>
        <dbReference type="PROSITE" id="PS51385"/>
    </source>
</evidence>
<dbReference type="SUPFAM" id="SSF64153">
    <property type="entry name" value="YjeF N-terminal domain-like"/>
    <property type="match status" value="1"/>
</dbReference>
<comment type="caution">
    <text evidence="22">The sequence shown here is derived from an EMBL/GenBank/DDBJ whole genome shotgun (WGS) entry which is preliminary data.</text>
</comment>
<evidence type="ECO:0000256" key="18">
    <source>
        <dbReference type="HAMAP-Rule" id="MF_01966"/>
    </source>
</evidence>
<feature type="binding site" evidence="17">
    <location>
        <begin position="425"/>
        <end position="429"/>
    </location>
    <ligand>
        <name>AMP</name>
        <dbReference type="ChEBI" id="CHEBI:456215"/>
    </ligand>
</feature>
<keyword evidence="13" id="KW-0511">Multifunctional enzyme</keyword>
<feature type="binding site" evidence="17">
    <location>
        <position position="388"/>
    </location>
    <ligand>
        <name>(6S)-NADPHX</name>
        <dbReference type="ChEBI" id="CHEBI:64076"/>
    </ligand>
</feature>
<dbReference type="EC" id="5.1.99.6" evidence="19"/>
<dbReference type="Gene3D" id="3.40.1190.20">
    <property type="match status" value="1"/>
</dbReference>
<dbReference type="GO" id="GO:0052856">
    <property type="term" value="F:NAD(P)HX epimerase activity"/>
    <property type="evidence" value="ECO:0007669"/>
    <property type="project" value="UniProtKB-UniRule"/>
</dbReference>
<feature type="binding site" evidence="17">
    <location>
        <position position="455"/>
    </location>
    <ligand>
        <name>(6S)-NADPHX</name>
        <dbReference type="ChEBI" id="CHEBI:64076"/>
    </ligand>
</feature>
<evidence type="ECO:0000256" key="17">
    <source>
        <dbReference type="HAMAP-Rule" id="MF_01965"/>
    </source>
</evidence>
<evidence type="ECO:0000256" key="14">
    <source>
        <dbReference type="ARBA" id="ARBA00025153"/>
    </source>
</evidence>
<comment type="catalytic activity">
    <reaction evidence="1 18 19">
        <text>(6R)-NADHX = (6S)-NADHX</text>
        <dbReference type="Rhea" id="RHEA:32215"/>
        <dbReference type="ChEBI" id="CHEBI:64074"/>
        <dbReference type="ChEBI" id="CHEBI:64075"/>
        <dbReference type="EC" id="5.1.99.6"/>
    </reaction>
</comment>
<dbReference type="InterPro" id="IPR000631">
    <property type="entry name" value="CARKD"/>
</dbReference>
<comment type="function">
    <text evidence="17">Catalyzes the dehydration of the S-form of NAD(P)HX at the expense of ADP, which is converted to AMP. Together with NAD(P)HX epimerase, which catalyzes the epimerization of the S- and R-forms, the enzyme allows the repair of both epimers of NAD(P)HX, a damaged form of NAD(P)H that is a result of enzymatic or heat-dependent hydration.</text>
</comment>
<evidence type="ECO:0000256" key="9">
    <source>
        <dbReference type="ARBA" id="ARBA00022958"/>
    </source>
</evidence>
<keyword evidence="23" id="KW-1185">Reference proteome</keyword>
<comment type="cofactor">
    <cofactor evidence="17">
        <name>Mg(2+)</name>
        <dbReference type="ChEBI" id="CHEBI:18420"/>
    </cofactor>
</comment>
<comment type="function">
    <text evidence="18">Catalyzes the epimerization of the S- and R-forms of NAD(P)HX, a damaged form of NAD(P)H that is a result of enzymatic or heat-dependent hydration. This is a prerequisite for the S-specific NAD(P)H-hydrate dehydratase to allow the repair of both epimers of NAD(P)HX.</text>
</comment>
<evidence type="ECO:0000256" key="16">
    <source>
        <dbReference type="ARBA" id="ARBA00049209"/>
    </source>
</evidence>
<dbReference type="PROSITE" id="PS51383">
    <property type="entry name" value="YJEF_C_3"/>
    <property type="match status" value="1"/>
</dbReference>
<keyword evidence="7 17" id="KW-0067">ATP-binding</keyword>
<dbReference type="AlphaFoldDB" id="A0A939BRU7"/>
<evidence type="ECO:0000256" key="11">
    <source>
        <dbReference type="ARBA" id="ARBA00023235"/>
    </source>
</evidence>
<feature type="binding site" evidence="17">
    <location>
        <position position="267"/>
    </location>
    <ligand>
        <name>(6S)-NADPHX</name>
        <dbReference type="ChEBI" id="CHEBI:64076"/>
    </ligand>
</feature>
<dbReference type="Pfam" id="PF01256">
    <property type="entry name" value="Carb_kinase"/>
    <property type="match status" value="1"/>
</dbReference>
<accession>A0A939BRU7</accession>
<dbReference type="Proteomes" id="UP000774000">
    <property type="component" value="Unassembled WGS sequence"/>
</dbReference>
<feature type="binding site" evidence="17">
    <location>
        <position position="454"/>
    </location>
    <ligand>
        <name>AMP</name>
        <dbReference type="ChEBI" id="CHEBI:456215"/>
    </ligand>
</feature>
<evidence type="ECO:0000256" key="19">
    <source>
        <dbReference type="PIRNR" id="PIRNR017184"/>
    </source>
</evidence>
<dbReference type="HAMAP" id="MF_01966">
    <property type="entry name" value="NADHX_epimerase"/>
    <property type="match status" value="1"/>
</dbReference>
<dbReference type="PROSITE" id="PS01050">
    <property type="entry name" value="YJEF_C_2"/>
    <property type="match status" value="1"/>
</dbReference>
<comment type="caution">
    <text evidence="18">Lacks conserved residue(s) required for the propagation of feature annotation.</text>
</comment>
<dbReference type="RefSeq" id="WP_239551210.1">
    <property type="nucleotide sequence ID" value="NZ_JAFBDQ010000015.1"/>
</dbReference>
<evidence type="ECO:0000256" key="15">
    <source>
        <dbReference type="ARBA" id="ARBA00048238"/>
    </source>
</evidence>
<evidence type="ECO:0000256" key="12">
    <source>
        <dbReference type="ARBA" id="ARBA00023239"/>
    </source>
</evidence>
<keyword evidence="5 18" id="KW-0479">Metal-binding</keyword>
<dbReference type="NCBIfam" id="TIGR00196">
    <property type="entry name" value="yjeF_cterm"/>
    <property type="match status" value="1"/>
</dbReference>
<dbReference type="InterPro" id="IPR030677">
    <property type="entry name" value="Nnr"/>
</dbReference>
<dbReference type="GO" id="GO:0005524">
    <property type="term" value="F:ATP binding"/>
    <property type="evidence" value="ECO:0007669"/>
    <property type="project" value="UniProtKB-UniRule"/>
</dbReference>
<sequence>MIIIKLVSGAQMGQIDRYTIEELGIDGVVLMEQAGRRVTEEILAEYSALEKVVVLAGKGNNGGDGFIISRLLEQEGIAVQTFLVGNKDEITGDAWVNLEILERLDDQVTEVTTAADVENLPSDLKQADLIVDAMLGTGIKGKLRGLFPNIIDLVNEVNTEVTAVDIPSGVEADSGIVREMAVQAQQTVTFALPKLGLLLYPGAKFVGQLKVVDIGIPKQAIAQQEIETNLITADLATKLLPLRDDDSHKGNYGKLLLVAGSTGMTGAAVLTARASLKMGAGLVTVGIPSSVNPILETKLTEAMTYPLAETRDGSLDVGAIEQVEKLMSSRDVLAIGPGLTTTGEVTTVVNKLLTKIEEPVVVDADGLNVIDDLEILKEREAATILTPHPGEMSRLLEQPIKEIEVNRVAVAREFAVEYGVILVLKGSRTVIATPTGEVYINYSGNSALATGGSGDVLTGLITSLVGQDLAPVDASIIAVYLHGLAAEIGSEELTKYSLVPSDLIDYLPQAIKAIEN</sequence>
<dbReference type="Pfam" id="PF03853">
    <property type="entry name" value="YjeF_N"/>
    <property type="match status" value="1"/>
</dbReference>
<evidence type="ECO:0000256" key="10">
    <source>
        <dbReference type="ARBA" id="ARBA00023027"/>
    </source>
</evidence>
<keyword evidence="11 18" id="KW-0413">Isomerase</keyword>
<dbReference type="PANTHER" id="PTHR12592">
    <property type="entry name" value="ATP-DEPENDENT (S)-NAD(P)H-HYDRATE DEHYDRATASE FAMILY MEMBER"/>
    <property type="match status" value="1"/>
</dbReference>
<evidence type="ECO:0000256" key="13">
    <source>
        <dbReference type="ARBA" id="ARBA00023268"/>
    </source>
</evidence>
<evidence type="ECO:0000256" key="5">
    <source>
        <dbReference type="ARBA" id="ARBA00022723"/>
    </source>
</evidence>
<dbReference type="GO" id="GO:0046496">
    <property type="term" value="P:nicotinamide nucleotide metabolic process"/>
    <property type="evidence" value="ECO:0007669"/>
    <property type="project" value="UniProtKB-UniRule"/>
</dbReference>
<dbReference type="CDD" id="cd01171">
    <property type="entry name" value="YXKO-related"/>
    <property type="match status" value="1"/>
</dbReference>
<keyword evidence="9 18" id="KW-0630">Potassium</keyword>
<comment type="similarity">
    <text evidence="4 19">In the C-terminal section; belongs to the NnrD/CARKD family.</text>
</comment>
<evidence type="ECO:0000256" key="8">
    <source>
        <dbReference type="ARBA" id="ARBA00022857"/>
    </source>
</evidence>
<evidence type="ECO:0000313" key="23">
    <source>
        <dbReference type="Proteomes" id="UP000774000"/>
    </source>
</evidence>
<dbReference type="HAMAP" id="MF_01965">
    <property type="entry name" value="NADHX_dehydratase"/>
    <property type="match status" value="1"/>
</dbReference>
<dbReference type="GO" id="GO:0052855">
    <property type="term" value="F:ADP-dependent NAD(P)H-hydrate dehydratase activity"/>
    <property type="evidence" value="ECO:0007669"/>
    <property type="project" value="UniProtKB-UniRule"/>
</dbReference>
<dbReference type="SUPFAM" id="SSF53613">
    <property type="entry name" value="Ribokinase-like"/>
    <property type="match status" value="1"/>
</dbReference>
<comment type="catalytic activity">
    <reaction evidence="16 17 19">
        <text>(6S)-NADPHX + ADP = AMP + phosphate + NADPH + H(+)</text>
        <dbReference type="Rhea" id="RHEA:32235"/>
        <dbReference type="ChEBI" id="CHEBI:15378"/>
        <dbReference type="ChEBI" id="CHEBI:43474"/>
        <dbReference type="ChEBI" id="CHEBI:57783"/>
        <dbReference type="ChEBI" id="CHEBI:64076"/>
        <dbReference type="ChEBI" id="CHEBI:456215"/>
        <dbReference type="ChEBI" id="CHEBI:456216"/>
        <dbReference type="EC" id="4.2.1.136"/>
    </reaction>
</comment>
<proteinExistence type="inferred from homology"/>
<evidence type="ECO:0000313" key="22">
    <source>
        <dbReference type="EMBL" id="MBM7557694.1"/>
    </source>
</evidence>
<feature type="binding site" evidence="18">
    <location>
        <begin position="60"/>
        <end position="64"/>
    </location>
    <ligand>
        <name>(6S)-NADPHX</name>
        <dbReference type="ChEBI" id="CHEBI:64076"/>
    </ligand>
</feature>
<feature type="domain" description="YjeF N-terminal" evidence="21">
    <location>
        <begin position="12"/>
        <end position="222"/>
    </location>
</feature>
<evidence type="ECO:0000256" key="1">
    <source>
        <dbReference type="ARBA" id="ARBA00000013"/>
    </source>
</evidence>
<comment type="similarity">
    <text evidence="17">Belongs to the NnrD/CARKD family.</text>
</comment>
<comment type="catalytic activity">
    <reaction evidence="15 17 19">
        <text>(6S)-NADHX + ADP = AMP + phosphate + NADH + H(+)</text>
        <dbReference type="Rhea" id="RHEA:32223"/>
        <dbReference type="ChEBI" id="CHEBI:15378"/>
        <dbReference type="ChEBI" id="CHEBI:43474"/>
        <dbReference type="ChEBI" id="CHEBI:57945"/>
        <dbReference type="ChEBI" id="CHEBI:64074"/>
        <dbReference type="ChEBI" id="CHEBI:456215"/>
        <dbReference type="ChEBI" id="CHEBI:456216"/>
        <dbReference type="EC" id="4.2.1.136"/>
    </reaction>
</comment>
<evidence type="ECO:0000256" key="3">
    <source>
        <dbReference type="ARBA" id="ARBA00006001"/>
    </source>
</evidence>
<evidence type="ECO:0000256" key="7">
    <source>
        <dbReference type="ARBA" id="ARBA00022840"/>
    </source>
</evidence>
<dbReference type="EMBL" id="JAFBDQ010000015">
    <property type="protein sequence ID" value="MBM7557694.1"/>
    <property type="molecule type" value="Genomic_DNA"/>
</dbReference>
<dbReference type="NCBIfam" id="TIGR00197">
    <property type="entry name" value="yjeF_nterm"/>
    <property type="match status" value="1"/>
</dbReference>
<feature type="domain" description="YjeF C-terminal" evidence="20">
    <location>
        <begin position="232"/>
        <end position="514"/>
    </location>
</feature>
<feature type="binding site" evidence="17">
    <location>
        <position position="338"/>
    </location>
    <ligand>
        <name>(6S)-NADPHX</name>
        <dbReference type="ChEBI" id="CHEBI:64076"/>
    </ligand>
</feature>
<comment type="similarity">
    <text evidence="3 19">In the N-terminal section; belongs to the NnrE/AIBP family.</text>
</comment>
<keyword evidence="10 17" id="KW-0520">NAD</keyword>
<feature type="binding site" evidence="18">
    <location>
        <position position="165"/>
    </location>
    <ligand>
        <name>(6S)-NADPHX</name>
        <dbReference type="ChEBI" id="CHEBI:64076"/>
    </ligand>
</feature>
<evidence type="ECO:0000256" key="6">
    <source>
        <dbReference type="ARBA" id="ARBA00022741"/>
    </source>
</evidence>
<dbReference type="InterPro" id="IPR017953">
    <property type="entry name" value="Carbohydrate_kinase_pred_CS"/>
</dbReference>
<dbReference type="PROSITE" id="PS51385">
    <property type="entry name" value="YJEF_N"/>
    <property type="match status" value="1"/>
</dbReference>
<dbReference type="PIRSF" id="PIRSF017184">
    <property type="entry name" value="Nnr"/>
    <property type="match status" value="1"/>
</dbReference>
<comment type="cofactor">
    <cofactor evidence="18 19">
        <name>K(+)</name>
        <dbReference type="ChEBI" id="CHEBI:29103"/>
    </cofactor>
    <text evidence="18 19">Binds 1 potassium ion per subunit.</text>
</comment>
<keyword evidence="12 17" id="KW-0456">Lyase</keyword>
<evidence type="ECO:0000259" key="20">
    <source>
        <dbReference type="PROSITE" id="PS51383"/>
    </source>
</evidence>
<dbReference type="InterPro" id="IPR036652">
    <property type="entry name" value="YjeF_N_dom_sf"/>
</dbReference>
<dbReference type="InterPro" id="IPR029056">
    <property type="entry name" value="Ribokinase-like"/>
</dbReference>
<keyword evidence="6 17" id="KW-0547">Nucleotide-binding</keyword>
<dbReference type="EC" id="4.2.1.136" evidence="19"/>
<name>A0A939BRU7_9FIRM</name>
<protein>
    <recommendedName>
        <fullName evidence="19">Bifunctional NAD(P)H-hydrate repair enzyme</fullName>
    </recommendedName>
    <alternativeName>
        <fullName evidence="19">Nicotinamide nucleotide repair protein</fullName>
    </alternativeName>
    <domain>
        <recommendedName>
            <fullName evidence="19">ADP-dependent (S)-NAD(P)H-hydrate dehydratase</fullName>
            <ecNumber evidence="19">4.2.1.136</ecNumber>
        </recommendedName>
        <alternativeName>
            <fullName evidence="19">ADP-dependent NAD(P)HX dehydratase</fullName>
        </alternativeName>
    </domain>
    <domain>
        <recommendedName>
            <fullName evidence="19">NAD(P)H-hydrate epimerase</fullName>
            <ecNumber evidence="19">5.1.99.6</ecNumber>
        </recommendedName>
    </domain>
</protein>
<dbReference type="GO" id="GO:0046872">
    <property type="term" value="F:metal ion binding"/>
    <property type="evidence" value="ECO:0007669"/>
    <property type="project" value="UniProtKB-UniRule"/>
</dbReference>
<keyword evidence="8 17" id="KW-0521">NADP</keyword>
<evidence type="ECO:0000256" key="4">
    <source>
        <dbReference type="ARBA" id="ARBA00009524"/>
    </source>
</evidence>
<dbReference type="GO" id="GO:0110051">
    <property type="term" value="P:metabolite repair"/>
    <property type="evidence" value="ECO:0007669"/>
    <property type="project" value="TreeGrafter"/>
</dbReference>